<feature type="region of interest" description="Disordered" evidence="1">
    <location>
        <begin position="1"/>
        <end position="192"/>
    </location>
</feature>
<evidence type="ECO:0000256" key="1">
    <source>
        <dbReference type="SAM" id="MobiDB-lite"/>
    </source>
</evidence>
<keyword evidence="3" id="KW-1185">Reference proteome</keyword>
<protein>
    <submittedName>
        <fullName evidence="2">Uncharacterized protein</fullName>
    </submittedName>
</protein>
<feature type="compositionally biased region" description="Low complexity" evidence="1">
    <location>
        <begin position="143"/>
        <end position="162"/>
    </location>
</feature>
<feature type="compositionally biased region" description="Acidic residues" evidence="1">
    <location>
        <begin position="31"/>
        <end position="73"/>
    </location>
</feature>
<reference evidence="3" key="1">
    <citation type="journal article" date="2011" name="Proc. Natl. Acad. Sci. U.S.A.">
        <title>Obligate biotrophy features unraveled by the genomic analysis of rust fungi.</title>
        <authorList>
            <person name="Duplessis S."/>
            <person name="Cuomo C.A."/>
            <person name="Lin Y.-C."/>
            <person name="Aerts A."/>
            <person name="Tisserant E."/>
            <person name="Veneault-Fourrey C."/>
            <person name="Joly D.L."/>
            <person name="Hacquard S."/>
            <person name="Amselem J."/>
            <person name="Cantarel B.L."/>
            <person name="Chiu R."/>
            <person name="Coutinho P.M."/>
            <person name="Feau N."/>
            <person name="Field M."/>
            <person name="Frey P."/>
            <person name="Gelhaye E."/>
            <person name="Goldberg J."/>
            <person name="Grabherr M.G."/>
            <person name="Kodira C.D."/>
            <person name="Kohler A."/>
            <person name="Kuees U."/>
            <person name="Lindquist E.A."/>
            <person name="Lucas S.M."/>
            <person name="Mago R."/>
            <person name="Mauceli E."/>
            <person name="Morin E."/>
            <person name="Murat C."/>
            <person name="Pangilinan J.L."/>
            <person name="Park R."/>
            <person name="Pearson M."/>
            <person name="Quesneville H."/>
            <person name="Rouhier N."/>
            <person name="Sakthikumar S."/>
            <person name="Salamov A.A."/>
            <person name="Schmutz J."/>
            <person name="Selles B."/>
            <person name="Shapiro H."/>
            <person name="Tanguay P."/>
            <person name="Tuskan G.A."/>
            <person name="Henrissat B."/>
            <person name="Van de Peer Y."/>
            <person name="Rouze P."/>
            <person name="Ellis J.G."/>
            <person name="Dodds P.N."/>
            <person name="Schein J.E."/>
            <person name="Zhong S."/>
            <person name="Hamelin R.C."/>
            <person name="Grigoriev I.V."/>
            <person name="Szabo L.J."/>
            <person name="Martin F."/>
        </authorList>
    </citation>
    <scope>NUCLEOTIDE SEQUENCE [LARGE SCALE GENOMIC DNA]</scope>
    <source>
        <strain evidence="3">98AG31 / pathotype 3-4-7</strain>
    </source>
</reference>
<organism evidence="3">
    <name type="scientific">Melampsora larici-populina (strain 98AG31 / pathotype 3-4-7)</name>
    <name type="common">Poplar leaf rust fungus</name>
    <dbReference type="NCBI Taxonomy" id="747676"/>
    <lineage>
        <taxon>Eukaryota</taxon>
        <taxon>Fungi</taxon>
        <taxon>Dikarya</taxon>
        <taxon>Basidiomycota</taxon>
        <taxon>Pucciniomycotina</taxon>
        <taxon>Pucciniomycetes</taxon>
        <taxon>Pucciniales</taxon>
        <taxon>Melampsoraceae</taxon>
        <taxon>Melampsora</taxon>
    </lineage>
</organism>
<dbReference type="VEuPathDB" id="FungiDB:MELLADRAFT_114125"/>
<dbReference type="AlphaFoldDB" id="F4SC92"/>
<feature type="region of interest" description="Disordered" evidence="1">
    <location>
        <begin position="205"/>
        <end position="230"/>
    </location>
</feature>
<accession>F4SC92</accession>
<feature type="compositionally biased region" description="Low complexity" evidence="1">
    <location>
        <begin position="208"/>
        <end position="222"/>
    </location>
</feature>
<dbReference type="HOGENOM" id="CLU_516858_0_0_1"/>
<dbReference type="Proteomes" id="UP000001072">
    <property type="component" value="Unassembled WGS sequence"/>
</dbReference>
<feature type="compositionally biased region" description="Polar residues" evidence="1">
    <location>
        <begin position="77"/>
        <end position="94"/>
    </location>
</feature>
<name>F4SC92_MELLP</name>
<dbReference type="EMBL" id="GL883202">
    <property type="protein sequence ID" value="EGF97741.1"/>
    <property type="molecule type" value="Genomic_DNA"/>
</dbReference>
<feature type="compositionally biased region" description="Low complexity" evidence="1">
    <location>
        <begin position="181"/>
        <end position="192"/>
    </location>
</feature>
<proteinExistence type="predicted"/>
<dbReference type="KEGG" id="mlr:MELLADRAFT_114125"/>
<gene>
    <name evidence="2" type="ORF">MELLADRAFT_114125</name>
</gene>
<dbReference type="InParanoid" id="F4SC92"/>
<evidence type="ECO:0000313" key="2">
    <source>
        <dbReference type="EMBL" id="EGF97741.1"/>
    </source>
</evidence>
<dbReference type="RefSeq" id="XP_007418990.1">
    <property type="nucleotide sequence ID" value="XM_007418928.1"/>
</dbReference>
<feature type="compositionally biased region" description="Basic and acidic residues" evidence="1">
    <location>
        <begin position="14"/>
        <end position="30"/>
    </location>
</feature>
<sequence>MDDKSSVEYNKSSTDIEKHSEDTNQSHSDIDESTENIDESNEELDEHTEDLDEHTEDPDELTEDLDEHTEDVDGSTRDTNGSSDSEIFNETYNSKRARSPVEEPNKRHRHIHTANPSGTISVIPGKGKKRQLSQDSKSRPLRRSTQIQSSSGSSVTSYTSQRIIPATSTKKKRKMTHPHMSSSQHEVGSESSIIEENAGSSLIHQLDSSSNAPSISNSPARSDSNSTVRGFPDASQFDHLPKNPKITVFVWGIDVLLVVADELEKTLCNSFIRRGLFQSVLNNTSALLSRVDDRIRDIAVATLTGLHVPVWSKLTSIDQLTTYHTWLNYLNSDIDGRYGAFENKFENTTTTDRPDQVLQDHVWTIQKLNIDGKFYNSAKSSKPHEGNTLVEFWLRKQKSYGRIKAIFRTSLIPTNFLQIEPFTELSAFDAKLNLYSSYPGLHATVLYDKPAPQVVVDVKDMMGHFAAVFNLENTFGISQKTVSIVSLRNSVSFWSMFTAKHVQGNVSDYLNSNYDLLAAEIPATCKP</sequence>
<evidence type="ECO:0000313" key="3">
    <source>
        <dbReference type="Proteomes" id="UP000001072"/>
    </source>
</evidence>
<dbReference type="GeneID" id="18925221"/>
<dbReference type="OrthoDB" id="3269001at2759"/>